<dbReference type="EMBL" id="JAQAGZ010000039">
    <property type="protein sequence ID" value="MCZ8517476.1"/>
    <property type="molecule type" value="Genomic_DNA"/>
</dbReference>
<dbReference type="Proteomes" id="UP001527882">
    <property type="component" value="Unassembled WGS sequence"/>
</dbReference>
<dbReference type="Gene3D" id="3.40.720.10">
    <property type="entry name" value="Alkaline Phosphatase, subunit A"/>
    <property type="match status" value="1"/>
</dbReference>
<name>A0ABT4QL98_9BACL</name>
<gene>
    <name evidence="1" type="ORF">O9H85_35090</name>
</gene>
<proteinExistence type="predicted"/>
<dbReference type="InterPro" id="IPR017850">
    <property type="entry name" value="Alkaline_phosphatase_core_sf"/>
</dbReference>
<reference evidence="1 2" key="1">
    <citation type="submission" date="2022-12" db="EMBL/GenBank/DDBJ databases">
        <title>Draft genome sequence of Paenibacillus sp. dW9.</title>
        <authorList>
            <person name="Choi E.-W."/>
            <person name="Kim D.-U."/>
        </authorList>
    </citation>
    <scope>NUCLEOTIDE SEQUENCE [LARGE SCALE GENOMIC DNA]</scope>
    <source>
        <strain evidence="2">dW9</strain>
    </source>
</reference>
<evidence type="ECO:0000313" key="1">
    <source>
        <dbReference type="EMBL" id="MCZ8517476.1"/>
    </source>
</evidence>
<evidence type="ECO:0000313" key="2">
    <source>
        <dbReference type="Proteomes" id="UP001527882"/>
    </source>
</evidence>
<keyword evidence="2" id="KW-1185">Reference proteome</keyword>
<dbReference type="RefSeq" id="WP_269886002.1">
    <property type="nucleotide sequence ID" value="NZ_JAQAGZ010000039.1"/>
</dbReference>
<protein>
    <submittedName>
        <fullName evidence="1">Uncharacterized protein</fullName>
    </submittedName>
</protein>
<accession>A0ABT4QL98</accession>
<organism evidence="1 2">
    <name type="scientific">Paenibacillus gyeongsangnamensis</name>
    <dbReference type="NCBI Taxonomy" id="3388067"/>
    <lineage>
        <taxon>Bacteria</taxon>
        <taxon>Bacillati</taxon>
        <taxon>Bacillota</taxon>
        <taxon>Bacilli</taxon>
        <taxon>Bacillales</taxon>
        <taxon>Paenibacillaceae</taxon>
        <taxon>Paenibacillus</taxon>
    </lineage>
</organism>
<comment type="caution">
    <text evidence="1">The sequence shown here is derived from an EMBL/GenBank/DDBJ whole genome shotgun (WGS) entry which is preliminary data.</text>
</comment>
<sequence length="156" mass="17870">MMTGTLSVIDVPSVERLREYTQQVQFNNRVESASSARPAMPNEQQMFPIPRYSGEDSPIKHVIYVLMENRTNDDIFGDLGKRSGDPSLVEFGRAITPNHHKLAEQFVTLDHVYAVSDVSADEQNWSMPGKANYRNEETILLLKIKWVLVRRFRCVS</sequence>